<evidence type="ECO:0000313" key="4">
    <source>
        <dbReference type="Proteomes" id="UP001237642"/>
    </source>
</evidence>
<dbReference type="InterPro" id="IPR025558">
    <property type="entry name" value="DUF4283"/>
</dbReference>
<feature type="compositionally biased region" description="Acidic residues" evidence="1">
    <location>
        <begin position="1"/>
        <end position="12"/>
    </location>
</feature>
<dbReference type="Pfam" id="PF14111">
    <property type="entry name" value="DUF4283"/>
    <property type="match status" value="1"/>
</dbReference>
<reference evidence="3" key="1">
    <citation type="submission" date="2023-02" db="EMBL/GenBank/DDBJ databases">
        <title>Genome of toxic invasive species Heracleum sosnowskyi carries increased number of genes despite the absence of recent whole-genome duplications.</title>
        <authorList>
            <person name="Schelkunov M."/>
            <person name="Shtratnikova V."/>
            <person name="Makarenko M."/>
            <person name="Klepikova A."/>
            <person name="Omelchenko D."/>
            <person name="Novikova G."/>
            <person name="Obukhova E."/>
            <person name="Bogdanov V."/>
            <person name="Penin A."/>
            <person name="Logacheva M."/>
        </authorList>
    </citation>
    <scope>NUCLEOTIDE SEQUENCE</scope>
    <source>
        <strain evidence="3">Hsosn_3</strain>
        <tissue evidence="3">Leaf</tissue>
    </source>
</reference>
<keyword evidence="4" id="KW-1185">Reference proteome</keyword>
<feature type="compositionally biased region" description="Polar residues" evidence="1">
    <location>
        <begin position="204"/>
        <end position="214"/>
    </location>
</feature>
<sequence>MFEISLEEEEEGGIAIEEKGGDNGIEQQSIGDPKLCLVGKFLTEGVIDFTAMQHTLAALWKPGKGVYIKAVDTNLFVFQFYHVIDLNMVVDGSPWSFNRRVLLLGRMNESMNPSKLFDTPENEITKPYGVWMRAQPRRHNNLIGAKWLRYGEESTVESEGGISLSRTPASEKVVQQKDHIPDPSERINAGGNLGENVKQKDKIGSNSGLSNSDNIKIGGKNITGGKSIIVENKKRRTDCDGEECMGINTEIDNESENESMDQDGINSGPKNGFAAGSESRARQGL</sequence>
<accession>A0AAD8ITB0</accession>
<dbReference type="EMBL" id="JAUIZM010000004">
    <property type="protein sequence ID" value="KAK1389680.1"/>
    <property type="molecule type" value="Genomic_DNA"/>
</dbReference>
<feature type="region of interest" description="Disordered" evidence="1">
    <location>
        <begin position="247"/>
        <end position="285"/>
    </location>
</feature>
<feature type="compositionally biased region" description="Acidic residues" evidence="1">
    <location>
        <begin position="251"/>
        <end position="261"/>
    </location>
</feature>
<proteinExistence type="predicted"/>
<organism evidence="3 4">
    <name type="scientific">Heracleum sosnowskyi</name>
    <dbReference type="NCBI Taxonomy" id="360622"/>
    <lineage>
        <taxon>Eukaryota</taxon>
        <taxon>Viridiplantae</taxon>
        <taxon>Streptophyta</taxon>
        <taxon>Embryophyta</taxon>
        <taxon>Tracheophyta</taxon>
        <taxon>Spermatophyta</taxon>
        <taxon>Magnoliopsida</taxon>
        <taxon>eudicotyledons</taxon>
        <taxon>Gunneridae</taxon>
        <taxon>Pentapetalae</taxon>
        <taxon>asterids</taxon>
        <taxon>campanulids</taxon>
        <taxon>Apiales</taxon>
        <taxon>Apiaceae</taxon>
        <taxon>Apioideae</taxon>
        <taxon>apioid superclade</taxon>
        <taxon>Tordylieae</taxon>
        <taxon>Tordyliinae</taxon>
        <taxon>Heracleum</taxon>
    </lineage>
</organism>
<feature type="compositionally biased region" description="Basic and acidic residues" evidence="1">
    <location>
        <begin position="176"/>
        <end position="185"/>
    </location>
</feature>
<comment type="caution">
    <text evidence="3">The sequence shown here is derived from an EMBL/GenBank/DDBJ whole genome shotgun (WGS) entry which is preliminary data.</text>
</comment>
<dbReference type="AlphaFoldDB" id="A0AAD8ITB0"/>
<evidence type="ECO:0000256" key="1">
    <source>
        <dbReference type="SAM" id="MobiDB-lite"/>
    </source>
</evidence>
<feature type="region of interest" description="Disordered" evidence="1">
    <location>
        <begin position="176"/>
        <end position="215"/>
    </location>
</feature>
<feature type="domain" description="DUF4283" evidence="2">
    <location>
        <begin position="34"/>
        <end position="114"/>
    </location>
</feature>
<evidence type="ECO:0000313" key="3">
    <source>
        <dbReference type="EMBL" id="KAK1389680.1"/>
    </source>
</evidence>
<gene>
    <name evidence="3" type="ORF">POM88_017858</name>
</gene>
<name>A0AAD8ITB0_9APIA</name>
<evidence type="ECO:0000259" key="2">
    <source>
        <dbReference type="Pfam" id="PF14111"/>
    </source>
</evidence>
<reference evidence="3" key="2">
    <citation type="submission" date="2023-05" db="EMBL/GenBank/DDBJ databases">
        <authorList>
            <person name="Schelkunov M.I."/>
        </authorList>
    </citation>
    <scope>NUCLEOTIDE SEQUENCE</scope>
    <source>
        <strain evidence="3">Hsosn_3</strain>
        <tissue evidence="3">Leaf</tissue>
    </source>
</reference>
<feature type="region of interest" description="Disordered" evidence="1">
    <location>
        <begin position="1"/>
        <end position="25"/>
    </location>
</feature>
<dbReference type="Proteomes" id="UP001237642">
    <property type="component" value="Unassembled WGS sequence"/>
</dbReference>
<protein>
    <recommendedName>
        <fullName evidence="2">DUF4283 domain-containing protein</fullName>
    </recommendedName>
</protein>